<keyword evidence="5 13" id="KW-0732">Signal</keyword>
<dbReference type="InterPro" id="IPR000068">
    <property type="entry name" value="GPCR_3_Ca_sens_rcpt-rel"/>
</dbReference>
<feature type="transmembrane region" description="Helical" evidence="12">
    <location>
        <begin position="683"/>
        <end position="704"/>
    </location>
</feature>
<dbReference type="PANTHER" id="PTHR24061:SF599">
    <property type="entry name" value="G-PROTEIN COUPLED RECEPTORS FAMILY 3 PROFILE DOMAIN-CONTAINING PROTEIN"/>
    <property type="match status" value="1"/>
</dbReference>
<evidence type="ECO:0000256" key="12">
    <source>
        <dbReference type="SAM" id="Phobius"/>
    </source>
</evidence>
<evidence type="ECO:0000256" key="5">
    <source>
        <dbReference type="ARBA" id="ARBA00022729"/>
    </source>
</evidence>
<feature type="chain" id="PRO_5041635182" evidence="13">
    <location>
        <begin position="22"/>
        <end position="911"/>
    </location>
</feature>
<proteinExistence type="inferred from homology"/>
<keyword evidence="6 12" id="KW-1133">Transmembrane helix</keyword>
<keyword evidence="3" id="KW-1003">Cell membrane</keyword>
<keyword evidence="4 12" id="KW-0812">Transmembrane</keyword>
<dbReference type="AlphaFoldDB" id="A0AA97LBV3"/>
<dbReference type="Pfam" id="PF01094">
    <property type="entry name" value="ANF_receptor"/>
    <property type="match status" value="1"/>
</dbReference>
<dbReference type="InterPro" id="IPR017978">
    <property type="entry name" value="GPCR_3_C"/>
</dbReference>
<dbReference type="RefSeq" id="XP_054850310.1">
    <property type="nucleotide sequence ID" value="XM_054994335.1"/>
</dbReference>
<keyword evidence="11" id="KW-0807">Transducer</keyword>
<dbReference type="FunFam" id="2.10.50.30:FF:000002">
    <property type="entry name" value="Vomeronasal 2 receptor, h1"/>
    <property type="match status" value="1"/>
</dbReference>
<dbReference type="CDD" id="cd15283">
    <property type="entry name" value="7tmC_V2R_pheromone"/>
    <property type="match status" value="1"/>
</dbReference>
<evidence type="ECO:0000256" key="4">
    <source>
        <dbReference type="ARBA" id="ARBA00022692"/>
    </source>
</evidence>
<dbReference type="SUPFAM" id="SSF53822">
    <property type="entry name" value="Periplasmic binding protein-like I"/>
    <property type="match status" value="1"/>
</dbReference>
<dbReference type="GeneID" id="129339752"/>
<evidence type="ECO:0000256" key="13">
    <source>
        <dbReference type="SAM" id="SignalP"/>
    </source>
</evidence>
<evidence type="ECO:0000256" key="6">
    <source>
        <dbReference type="ARBA" id="ARBA00022989"/>
    </source>
</evidence>
<dbReference type="Pfam" id="PF00003">
    <property type="entry name" value="7tm_3"/>
    <property type="match status" value="1"/>
</dbReference>
<protein>
    <submittedName>
        <fullName evidence="16">Vomeronasal type-2 receptor 26-like</fullName>
    </submittedName>
</protein>
<dbReference type="PANTHER" id="PTHR24061">
    <property type="entry name" value="CALCIUM-SENSING RECEPTOR-RELATED"/>
    <property type="match status" value="1"/>
</dbReference>
<sequence length="911" mass="103215">MERLFVLLLLLFLLLLPQAEAKLHPMICQTNDAIHVQHQYYQPGDVLIGGITSQLFSPSYSPILFKENPQAVLIDEYAKKGFSNEFRKTISSVFELNEKPSTADEQLQERTVVPLIPEKEFQKEHLSTVPKNYQHILSLVFAVKEINENPKLLPNHTLGFHFYESYFNARTTYQNTLNLVFSQNWTLLNYKCDHKNLIAVIGGLDSETSLYMATLLGIYKIPQITYSLFASAVSDKTHLSSLYQMVPNEAHQYTGIVWLLLHFQWKWVGLIAVGDDKGEKFVQALTHLFSQNGICPAFTEILISHSDFLDASFLIERFLDAFKFLTNTDVNIFVINAEIRTMVTMQWLLLVAELDATTSISKVWVMTAHWDFSSETLHRTLDIQVFHGALSFAIPSNELHGFQSFLQTLRPYSDRDGFIRVFWQQAFDCLFLDSGKSKETKKSCTGEEKLESLPGPFFEMSMTGHSYNIYNAVYAVAHALHAMHSSRNKHKAMMHPFLRSISFNNSAGDEVSFDKNGELVGRFDILNWITFSNQSFLKVKVGKMDPQDPQGKEFSINEKVITWHSRFNQAVPLAVCNANCRPGYSKKRKEGEPFCCYECAQCPERKISNQNDANDCFQCPEDQYPTDDQNQCLSKILNSLSYDEPLGISLAALALCLSGTAAVVLGIFIRHRNTPIVKANNRSLTYTLLISLLLCFLCSLLFIGSPQIMTCLLRQTAFGIIFSVAVSSVLAKTITVVLAFMATKPGSRMRKWLGKRCSNFVVLCCSFIQSNVCMAWLCTYPPFPDIDMHSLEEEITMECNEGSAVMFSCVLAYMGLLALISFLVAFFARKLPDTFNEAKFITFSMLIFCCVWLTFVPTYLSTKGKYMVAVEIFSILASSAGLLGCIFFPKMYIVVLMPELNCKEQLIKSKK</sequence>
<dbReference type="FunFam" id="3.40.50.2300:FF:000024">
    <property type="entry name" value="Vomeronasal 2, receptor 73"/>
    <property type="match status" value="1"/>
</dbReference>
<evidence type="ECO:0000313" key="16">
    <source>
        <dbReference type="RefSeq" id="XP_054850310.1"/>
    </source>
</evidence>
<keyword evidence="8 12" id="KW-0472">Membrane</keyword>
<dbReference type="GO" id="GO:0005886">
    <property type="term" value="C:plasma membrane"/>
    <property type="evidence" value="ECO:0007669"/>
    <property type="project" value="UniProtKB-SubCell"/>
</dbReference>
<dbReference type="InterPro" id="IPR011500">
    <property type="entry name" value="GPCR_3_9-Cys_dom"/>
</dbReference>
<feature type="transmembrane region" description="Helical" evidence="12">
    <location>
        <begin position="646"/>
        <end position="671"/>
    </location>
</feature>
<dbReference type="GO" id="GO:0004930">
    <property type="term" value="F:G protein-coupled receptor activity"/>
    <property type="evidence" value="ECO:0007669"/>
    <property type="project" value="UniProtKB-KW"/>
</dbReference>
<dbReference type="InterPro" id="IPR017979">
    <property type="entry name" value="GPCR_3_CS"/>
</dbReference>
<feature type="transmembrane region" description="Helical" evidence="12">
    <location>
        <begin position="803"/>
        <end position="828"/>
    </location>
</feature>
<dbReference type="KEGG" id="emc:129339752"/>
<dbReference type="Proteomes" id="UP001190640">
    <property type="component" value="Chromosome 12"/>
</dbReference>
<feature type="domain" description="G-protein coupled receptors family 3 profile" evidence="14">
    <location>
        <begin position="646"/>
        <end position="910"/>
    </location>
</feature>
<feature type="transmembrane region" description="Helical" evidence="12">
    <location>
        <begin position="866"/>
        <end position="888"/>
    </location>
</feature>
<feature type="transmembrane region" description="Helical" evidence="12">
    <location>
        <begin position="760"/>
        <end position="783"/>
    </location>
</feature>
<dbReference type="PROSITE" id="PS00981">
    <property type="entry name" value="G_PROTEIN_RECEP_F3_3"/>
    <property type="match status" value="1"/>
</dbReference>
<accession>A0AA97LBV3</accession>
<comment type="subcellular location">
    <subcellularLocation>
        <location evidence="1">Cell membrane</location>
        <topology evidence="1">Multi-pass membrane protein</topology>
    </subcellularLocation>
</comment>
<dbReference type="PROSITE" id="PS50259">
    <property type="entry name" value="G_PROTEIN_RECEP_F3_4"/>
    <property type="match status" value="1"/>
</dbReference>
<evidence type="ECO:0000256" key="9">
    <source>
        <dbReference type="ARBA" id="ARBA00023170"/>
    </source>
</evidence>
<feature type="transmembrane region" description="Helical" evidence="12">
    <location>
        <begin position="840"/>
        <end position="860"/>
    </location>
</feature>
<evidence type="ECO:0000256" key="2">
    <source>
        <dbReference type="ARBA" id="ARBA00007242"/>
    </source>
</evidence>
<gene>
    <name evidence="16" type="primary">LOC129339752</name>
</gene>
<feature type="signal peptide" evidence="13">
    <location>
        <begin position="1"/>
        <end position="21"/>
    </location>
</feature>
<evidence type="ECO:0000259" key="14">
    <source>
        <dbReference type="PROSITE" id="PS50259"/>
    </source>
</evidence>
<keyword evidence="15" id="KW-1185">Reference proteome</keyword>
<evidence type="ECO:0000256" key="8">
    <source>
        <dbReference type="ARBA" id="ARBA00023136"/>
    </source>
</evidence>
<dbReference type="Gene3D" id="2.10.50.30">
    <property type="entry name" value="GPCR, family 3, nine cysteines domain"/>
    <property type="match status" value="1"/>
</dbReference>
<evidence type="ECO:0000313" key="15">
    <source>
        <dbReference type="Proteomes" id="UP001190640"/>
    </source>
</evidence>
<evidence type="ECO:0000256" key="11">
    <source>
        <dbReference type="ARBA" id="ARBA00023224"/>
    </source>
</evidence>
<dbReference type="PRINTS" id="PR00248">
    <property type="entry name" value="GPCRMGR"/>
</dbReference>
<evidence type="ECO:0000256" key="10">
    <source>
        <dbReference type="ARBA" id="ARBA00023180"/>
    </source>
</evidence>
<dbReference type="InterPro" id="IPR028082">
    <property type="entry name" value="Peripla_BP_I"/>
</dbReference>
<keyword evidence="10" id="KW-0325">Glycoprotein</keyword>
<evidence type="ECO:0000256" key="3">
    <source>
        <dbReference type="ARBA" id="ARBA00022475"/>
    </source>
</evidence>
<organism evidence="15 16">
    <name type="scientific">Eublepharis macularius</name>
    <name type="common">Leopard gecko</name>
    <name type="synonym">Cyrtodactylus macularius</name>
    <dbReference type="NCBI Taxonomy" id="481883"/>
    <lineage>
        <taxon>Eukaryota</taxon>
        <taxon>Metazoa</taxon>
        <taxon>Chordata</taxon>
        <taxon>Craniata</taxon>
        <taxon>Vertebrata</taxon>
        <taxon>Euteleostomi</taxon>
        <taxon>Lepidosauria</taxon>
        <taxon>Squamata</taxon>
        <taxon>Bifurcata</taxon>
        <taxon>Gekkota</taxon>
        <taxon>Eublepharidae</taxon>
        <taxon>Eublepharinae</taxon>
        <taxon>Eublepharis</taxon>
    </lineage>
</organism>
<dbReference type="InterPro" id="IPR000337">
    <property type="entry name" value="GPCR_3"/>
</dbReference>
<comment type="similarity">
    <text evidence="2">Belongs to the G-protein coupled receptor 3 family.</text>
</comment>
<dbReference type="PRINTS" id="PR01535">
    <property type="entry name" value="VOMERONASL2R"/>
</dbReference>
<dbReference type="Pfam" id="PF07562">
    <property type="entry name" value="NCD3G"/>
    <property type="match status" value="1"/>
</dbReference>
<dbReference type="Gene3D" id="3.40.50.2300">
    <property type="match status" value="2"/>
</dbReference>
<evidence type="ECO:0000256" key="7">
    <source>
        <dbReference type="ARBA" id="ARBA00023040"/>
    </source>
</evidence>
<keyword evidence="9" id="KW-0675">Receptor</keyword>
<dbReference type="InterPro" id="IPR038550">
    <property type="entry name" value="GPCR_3_9-Cys_sf"/>
</dbReference>
<keyword evidence="7" id="KW-0297">G-protein coupled receptor</keyword>
<evidence type="ECO:0000256" key="1">
    <source>
        <dbReference type="ARBA" id="ARBA00004651"/>
    </source>
</evidence>
<reference evidence="16" key="1">
    <citation type="submission" date="2025-08" db="UniProtKB">
        <authorList>
            <consortium name="RefSeq"/>
        </authorList>
    </citation>
    <scope>IDENTIFICATION</scope>
    <source>
        <tissue evidence="16">Blood</tissue>
    </source>
</reference>
<name>A0AA97LBV3_EUBMA</name>
<dbReference type="InterPro" id="IPR004073">
    <property type="entry name" value="GPCR_3_vmron_rcpt_2"/>
</dbReference>
<dbReference type="InterPro" id="IPR001828">
    <property type="entry name" value="ANF_lig-bd_rcpt"/>
</dbReference>
<feature type="transmembrane region" description="Helical" evidence="12">
    <location>
        <begin position="716"/>
        <end position="740"/>
    </location>
</feature>